<dbReference type="FunFam" id="3.30.980.10:FF:000004">
    <property type="entry name" value="Alanine--tRNA ligase, cytoplasmic"/>
    <property type="match status" value="1"/>
</dbReference>
<feature type="binding site" evidence="11">
    <location>
        <position position="579"/>
    </location>
    <ligand>
        <name>Zn(2+)</name>
        <dbReference type="ChEBI" id="CHEBI:29105"/>
    </ligand>
</feature>
<dbReference type="SMART" id="SM00863">
    <property type="entry name" value="tRNA_SAD"/>
    <property type="match status" value="1"/>
</dbReference>
<feature type="binding site" evidence="11">
    <location>
        <position position="687"/>
    </location>
    <ligand>
        <name>Zn(2+)</name>
        <dbReference type="ChEBI" id="CHEBI:29105"/>
    </ligand>
</feature>
<keyword evidence="2 11" id="KW-0820">tRNA-binding</keyword>
<dbReference type="InterPro" id="IPR012947">
    <property type="entry name" value="tRNA_SAD"/>
</dbReference>
<dbReference type="PRINTS" id="PR00980">
    <property type="entry name" value="TRNASYNTHALA"/>
</dbReference>
<dbReference type="FunFam" id="3.10.310.40:FF:000001">
    <property type="entry name" value="Alanine--tRNA ligase"/>
    <property type="match status" value="1"/>
</dbReference>
<dbReference type="Gene3D" id="2.40.30.130">
    <property type="match status" value="1"/>
</dbReference>
<dbReference type="PANTHER" id="PTHR11777">
    <property type="entry name" value="ALANYL-TRNA SYNTHETASE"/>
    <property type="match status" value="1"/>
</dbReference>
<dbReference type="GO" id="GO:0008270">
    <property type="term" value="F:zinc ion binding"/>
    <property type="evidence" value="ECO:0007669"/>
    <property type="project" value="UniProtKB-UniRule"/>
</dbReference>
<dbReference type="InterPro" id="IPR045864">
    <property type="entry name" value="aa-tRNA-synth_II/BPL/LPL"/>
</dbReference>
<dbReference type="Gene3D" id="3.10.310.40">
    <property type="match status" value="1"/>
</dbReference>
<feature type="coiled-coil region" evidence="12">
    <location>
        <begin position="746"/>
        <end position="780"/>
    </location>
</feature>
<feature type="binding site" evidence="11">
    <location>
        <position position="583"/>
    </location>
    <ligand>
        <name>Zn(2+)</name>
        <dbReference type="ChEBI" id="CHEBI:29105"/>
    </ligand>
</feature>
<evidence type="ECO:0000313" key="14">
    <source>
        <dbReference type="EMBL" id="SEB69002.1"/>
    </source>
</evidence>
<protein>
    <recommendedName>
        <fullName evidence="11">Alanine--tRNA ligase</fullName>
        <ecNumber evidence="11">6.1.1.7</ecNumber>
    </recommendedName>
    <alternativeName>
        <fullName evidence="11">Alanyl-tRNA synthetase</fullName>
        <shortName evidence="11">AlaRS</shortName>
    </alternativeName>
</protein>
<dbReference type="NCBIfam" id="TIGR00344">
    <property type="entry name" value="alaS"/>
    <property type="match status" value="1"/>
</dbReference>
<comment type="catalytic activity">
    <reaction evidence="11">
        <text>tRNA(Ala) + L-alanine + ATP = L-alanyl-tRNA(Ala) + AMP + diphosphate</text>
        <dbReference type="Rhea" id="RHEA:12540"/>
        <dbReference type="Rhea" id="RHEA-COMP:9657"/>
        <dbReference type="Rhea" id="RHEA-COMP:9923"/>
        <dbReference type="ChEBI" id="CHEBI:30616"/>
        <dbReference type="ChEBI" id="CHEBI:33019"/>
        <dbReference type="ChEBI" id="CHEBI:57972"/>
        <dbReference type="ChEBI" id="CHEBI:78442"/>
        <dbReference type="ChEBI" id="CHEBI:78497"/>
        <dbReference type="ChEBI" id="CHEBI:456215"/>
        <dbReference type="EC" id="6.1.1.7"/>
    </reaction>
</comment>
<dbReference type="InterPro" id="IPR018164">
    <property type="entry name" value="Ala-tRNA-synth_IIc_N"/>
</dbReference>
<feature type="binding site" evidence="11">
    <location>
        <position position="683"/>
    </location>
    <ligand>
        <name>Zn(2+)</name>
        <dbReference type="ChEBI" id="CHEBI:29105"/>
    </ligand>
</feature>
<dbReference type="AlphaFoldDB" id="A0A1H4LFD6"/>
<dbReference type="Pfam" id="PF07973">
    <property type="entry name" value="tRNA_SAD"/>
    <property type="match status" value="1"/>
</dbReference>
<dbReference type="OrthoDB" id="9803884at2"/>
<dbReference type="InterPro" id="IPR009000">
    <property type="entry name" value="Transl_B-barrel_sf"/>
</dbReference>
<dbReference type="Gene3D" id="3.30.54.20">
    <property type="match status" value="1"/>
</dbReference>
<comment type="similarity">
    <text evidence="1 11">Belongs to the class-II aminoacyl-tRNA synthetase family.</text>
</comment>
<dbReference type="GO" id="GO:0005524">
    <property type="term" value="F:ATP binding"/>
    <property type="evidence" value="ECO:0007669"/>
    <property type="project" value="UniProtKB-UniRule"/>
</dbReference>
<dbReference type="EMBL" id="FNSD01000001">
    <property type="protein sequence ID" value="SEB69002.1"/>
    <property type="molecule type" value="Genomic_DNA"/>
</dbReference>
<evidence type="ECO:0000256" key="5">
    <source>
        <dbReference type="ARBA" id="ARBA00022741"/>
    </source>
</evidence>
<keyword evidence="4 11" id="KW-0479">Metal-binding</keyword>
<dbReference type="Pfam" id="PF02272">
    <property type="entry name" value="DHHA1"/>
    <property type="match status" value="1"/>
</dbReference>
<dbReference type="Gene3D" id="3.30.980.10">
    <property type="entry name" value="Threonyl-trna Synthetase, Chain A, domain 2"/>
    <property type="match status" value="1"/>
</dbReference>
<evidence type="ECO:0000256" key="12">
    <source>
        <dbReference type="SAM" id="Coils"/>
    </source>
</evidence>
<dbReference type="HAMAP" id="MF_00036_B">
    <property type="entry name" value="Ala_tRNA_synth_B"/>
    <property type="match status" value="1"/>
</dbReference>
<keyword evidence="7 11" id="KW-0067">ATP-binding</keyword>
<dbReference type="EC" id="6.1.1.7" evidence="11"/>
<reference evidence="14 15" key="1">
    <citation type="submission" date="2016-10" db="EMBL/GenBank/DDBJ databases">
        <authorList>
            <person name="de Groot N.N."/>
        </authorList>
    </citation>
    <scope>NUCLEOTIDE SEQUENCE [LARGE SCALE GENOMIC DNA]</scope>
    <source>
        <strain evidence="14 15">AB35.6</strain>
    </source>
</reference>
<dbReference type="GO" id="GO:0004813">
    <property type="term" value="F:alanine-tRNA ligase activity"/>
    <property type="evidence" value="ECO:0007669"/>
    <property type="project" value="UniProtKB-UniRule"/>
</dbReference>
<dbReference type="InterPro" id="IPR023033">
    <property type="entry name" value="Ala_tRNA_ligase_euk/bac"/>
</dbReference>
<evidence type="ECO:0000256" key="7">
    <source>
        <dbReference type="ARBA" id="ARBA00022840"/>
    </source>
</evidence>
<dbReference type="GO" id="GO:0002161">
    <property type="term" value="F:aminoacyl-tRNA deacylase activity"/>
    <property type="evidence" value="ECO:0007669"/>
    <property type="project" value="TreeGrafter"/>
</dbReference>
<comment type="function">
    <text evidence="11">Catalyzes the attachment of alanine to tRNA(Ala) in a two-step reaction: alanine is first activated by ATP to form Ala-AMP and then transferred to the acceptor end of tRNA(Ala). Also edits incorrectly charged Ser-tRNA(Ala) and Gly-tRNA(Ala) via its editing domain.</text>
</comment>
<keyword evidence="12" id="KW-0175">Coiled coil</keyword>
<organism evidence="14 15">
    <name type="scientific">Terriglobus roseus</name>
    <dbReference type="NCBI Taxonomy" id="392734"/>
    <lineage>
        <taxon>Bacteria</taxon>
        <taxon>Pseudomonadati</taxon>
        <taxon>Acidobacteriota</taxon>
        <taxon>Terriglobia</taxon>
        <taxon>Terriglobales</taxon>
        <taxon>Acidobacteriaceae</taxon>
        <taxon>Terriglobus</taxon>
    </lineage>
</organism>
<dbReference type="InterPro" id="IPR002318">
    <property type="entry name" value="Ala-tRNA-lgiase_IIc"/>
</dbReference>
<keyword evidence="8 11" id="KW-0694">RNA-binding</keyword>
<evidence type="ECO:0000256" key="1">
    <source>
        <dbReference type="ARBA" id="ARBA00008226"/>
    </source>
</evidence>
<dbReference type="SUPFAM" id="SSF55681">
    <property type="entry name" value="Class II aaRS and biotin synthetases"/>
    <property type="match status" value="1"/>
</dbReference>
<dbReference type="Proteomes" id="UP000182409">
    <property type="component" value="Unassembled WGS sequence"/>
</dbReference>
<dbReference type="GO" id="GO:0006419">
    <property type="term" value="P:alanyl-tRNA aminoacylation"/>
    <property type="evidence" value="ECO:0007669"/>
    <property type="project" value="UniProtKB-UniRule"/>
</dbReference>
<evidence type="ECO:0000256" key="10">
    <source>
        <dbReference type="ARBA" id="ARBA00023146"/>
    </source>
</evidence>
<evidence type="ECO:0000256" key="9">
    <source>
        <dbReference type="ARBA" id="ARBA00022917"/>
    </source>
</evidence>
<dbReference type="InterPro" id="IPR018165">
    <property type="entry name" value="Ala-tRNA-synth_IIc_core"/>
</dbReference>
<evidence type="ECO:0000259" key="13">
    <source>
        <dbReference type="PROSITE" id="PS50860"/>
    </source>
</evidence>
<evidence type="ECO:0000313" key="15">
    <source>
        <dbReference type="Proteomes" id="UP000182409"/>
    </source>
</evidence>
<dbReference type="InterPro" id="IPR018163">
    <property type="entry name" value="Thr/Ala-tRNA-synth_IIc_edit"/>
</dbReference>
<dbReference type="PANTHER" id="PTHR11777:SF9">
    <property type="entry name" value="ALANINE--TRNA LIGASE, CYTOPLASMIC"/>
    <property type="match status" value="1"/>
</dbReference>
<dbReference type="InterPro" id="IPR018162">
    <property type="entry name" value="Ala-tRNA-ligase_IIc_anticod-bd"/>
</dbReference>
<keyword evidence="3 11" id="KW-0436">Ligase</keyword>
<evidence type="ECO:0000256" key="11">
    <source>
        <dbReference type="HAMAP-Rule" id="MF_00036"/>
    </source>
</evidence>
<evidence type="ECO:0000256" key="3">
    <source>
        <dbReference type="ARBA" id="ARBA00022598"/>
    </source>
</evidence>
<keyword evidence="11" id="KW-0963">Cytoplasm</keyword>
<gene>
    <name evidence="11" type="primary">alaS</name>
    <name evidence="14" type="ORF">SAMN05443244_1566</name>
</gene>
<comment type="cofactor">
    <cofactor evidence="11">
        <name>Zn(2+)</name>
        <dbReference type="ChEBI" id="CHEBI:29105"/>
    </cofactor>
    <text evidence="11">Binds 1 zinc ion per subunit.</text>
</comment>
<evidence type="ECO:0000256" key="6">
    <source>
        <dbReference type="ARBA" id="ARBA00022833"/>
    </source>
</evidence>
<evidence type="ECO:0000256" key="4">
    <source>
        <dbReference type="ARBA" id="ARBA00022723"/>
    </source>
</evidence>
<sequence length="898" mass="97589">MRHLTGSQIREDFLRFFEEKGHRRVHSSSLVPHNDPTLLFANAGMNQFKDVFLGAEQRAYNRATTSQKCVRAGGKHNDLENVGFTRRHHTFFEMLGNFSFGDYFKQDAIAFAWELLTSPDWFGIDKDRLYVTIFEGDAQTPRDDEAEQYWLAAGVPKDRIYELGAKDNFWQMGETGPCGPCSEIYFDLGLEASETGEDKPFGEDDQRYMEIWNLVFMQFDRQVSAGGAVELLPLPKPSIDTGMGLERIACVLQGKLSNYQSDLFVPLIAKAIELTGFQALTAEEGAVVDLKGAASLRIIADHARAATFLIADGVVPGNGQREYVLRKIIRRGIRHGRLLGQEQPFMHQMVYAVRDEMQVAYPELADVADRVAKVVLQEEQQFARTLQLGLVRMTNEVLQDGAQAFSLYETFGMPLDFMTDAARDAGVEFDMVGFERAKEEEQARARSSWKGGSQKTASPVYRELEKTQFLGYGGLRADDAVVLALVKNGEGVNVLMPGDEGEVVLDRTSFYADSGGQVGDTGWLYPTDHTGALADVHGCTKPVQGVFAHKVTVRRPIAVGDTLDAVVDGTERAATIRNHTGTHLLHAALREVLGTHVKQAGSLNNRSRLRFDFSHFTQVADEELQDIEDIINREVMGNTKVETFVDVPIDVAVNEFKATALFGEKYGDKVRVVKIGDFSTELCGGIHTGATGEIGLIKLTGESSVSSGIRRVEAVSGTGSLAEFRRDFDLAKVAGTLIGGSTEYPAVALQAKLNAQDEELKKLRRELDQARMKSASAASENAAESAVEVKGIKVLAQKVIGLDRNQMRTLADTLRSRLGSGVVVLGAATEDGKVALIAAVTKDLVGTVQAGKIVGALAVKVGGKGGGRPDLAEAGGTDPSQLDAALASAGATVGDLIG</sequence>
<dbReference type="GO" id="GO:0000049">
    <property type="term" value="F:tRNA binding"/>
    <property type="evidence" value="ECO:0007669"/>
    <property type="project" value="UniProtKB-KW"/>
</dbReference>
<dbReference type="Gene3D" id="3.30.930.10">
    <property type="entry name" value="Bira Bifunctional Protein, Domain 2"/>
    <property type="match status" value="1"/>
</dbReference>
<proteinExistence type="inferred from homology"/>
<dbReference type="SUPFAM" id="SSF101353">
    <property type="entry name" value="Putative anticodon-binding domain of alanyl-tRNA synthetase (AlaRS)"/>
    <property type="match status" value="1"/>
</dbReference>
<dbReference type="RefSeq" id="WP_074653153.1">
    <property type="nucleotide sequence ID" value="NZ_FNSD01000001.1"/>
</dbReference>
<evidence type="ECO:0000256" key="2">
    <source>
        <dbReference type="ARBA" id="ARBA00022555"/>
    </source>
</evidence>
<keyword evidence="9 11" id="KW-0648">Protein biosynthesis</keyword>
<name>A0A1H4LFD6_9BACT</name>
<dbReference type="InterPro" id="IPR050058">
    <property type="entry name" value="Ala-tRNA_ligase"/>
</dbReference>
<accession>A0A1H4LFD6</accession>
<feature type="domain" description="Alanyl-transfer RNA synthetases family profile" evidence="13">
    <location>
        <begin position="4"/>
        <end position="726"/>
    </location>
</feature>
<dbReference type="PROSITE" id="PS50860">
    <property type="entry name" value="AA_TRNA_LIGASE_II_ALA"/>
    <property type="match status" value="1"/>
</dbReference>
<dbReference type="InterPro" id="IPR003156">
    <property type="entry name" value="DHHA1_dom"/>
</dbReference>
<keyword evidence="10 11" id="KW-0030">Aminoacyl-tRNA synthetase</keyword>
<evidence type="ECO:0000256" key="8">
    <source>
        <dbReference type="ARBA" id="ARBA00022884"/>
    </source>
</evidence>
<comment type="domain">
    <text evidence="11">Consists of three domains; the N-terminal catalytic domain, the editing domain and the C-terminal C-Ala domain. The editing domain removes incorrectly charged amino acids, while the C-Ala domain, along with tRNA(Ala), serves as a bridge to cooperatively bring together the editing and aminoacylation centers thus stimulating deacylation of misacylated tRNAs.</text>
</comment>
<dbReference type="GO" id="GO:0005829">
    <property type="term" value="C:cytosol"/>
    <property type="evidence" value="ECO:0007669"/>
    <property type="project" value="TreeGrafter"/>
</dbReference>
<dbReference type="FunFam" id="3.30.930.10:FF:000004">
    <property type="entry name" value="Alanine--tRNA ligase"/>
    <property type="match status" value="1"/>
</dbReference>
<keyword evidence="6 11" id="KW-0862">Zinc</keyword>
<dbReference type="GO" id="GO:0045892">
    <property type="term" value="P:negative regulation of DNA-templated transcription"/>
    <property type="evidence" value="ECO:0007669"/>
    <property type="project" value="TreeGrafter"/>
</dbReference>
<dbReference type="CDD" id="cd00673">
    <property type="entry name" value="AlaRS_core"/>
    <property type="match status" value="1"/>
</dbReference>
<dbReference type="SUPFAM" id="SSF55186">
    <property type="entry name" value="ThrRS/AlaRS common domain"/>
    <property type="match status" value="1"/>
</dbReference>
<comment type="subcellular location">
    <subcellularLocation>
        <location evidence="11">Cytoplasm</location>
    </subcellularLocation>
</comment>
<dbReference type="Pfam" id="PF01411">
    <property type="entry name" value="tRNA-synt_2c"/>
    <property type="match status" value="1"/>
</dbReference>
<keyword evidence="5 11" id="KW-0547">Nucleotide-binding</keyword>
<dbReference type="SUPFAM" id="SSF50447">
    <property type="entry name" value="Translation proteins"/>
    <property type="match status" value="1"/>
</dbReference>